<name>A0ABU7XI77_9HYPH</name>
<dbReference type="Proteomes" id="UP001350748">
    <property type="component" value="Unassembled WGS sequence"/>
</dbReference>
<feature type="signal peptide" evidence="1">
    <location>
        <begin position="1"/>
        <end position="33"/>
    </location>
</feature>
<reference evidence="2 3" key="1">
    <citation type="submission" date="2024-02" db="EMBL/GenBank/DDBJ databases">
        <authorList>
            <person name="Grouzdev D."/>
        </authorList>
    </citation>
    <scope>NUCLEOTIDE SEQUENCE [LARGE SCALE GENOMIC DNA]</scope>
    <source>
        <strain evidence="2 3">9N</strain>
    </source>
</reference>
<evidence type="ECO:0000313" key="3">
    <source>
        <dbReference type="Proteomes" id="UP001350748"/>
    </source>
</evidence>
<proteinExistence type="predicted"/>
<evidence type="ECO:0008006" key="4">
    <source>
        <dbReference type="Google" id="ProtNLM"/>
    </source>
</evidence>
<comment type="caution">
    <text evidence="2">The sequence shown here is derived from an EMBL/GenBank/DDBJ whole genome shotgun (WGS) entry which is preliminary data.</text>
</comment>
<evidence type="ECO:0000313" key="2">
    <source>
        <dbReference type="EMBL" id="MEF3367084.1"/>
    </source>
</evidence>
<sequence length="135" mass="14117">MSSRHNRSFRSVVALALACLYLLFAAGASTAFAHELPGNPCHRHDLSGAVVKTFAAAHKTAAHGHSASHTTQNDQGVVGGHSDFACQFCSAIVSEVGPLSPRLIAIAAVFQDCGASLLSQPPTRLSRPPRSFIAL</sequence>
<evidence type="ECO:0000256" key="1">
    <source>
        <dbReference type="SAM" id="SignalP"/>
    </source>
</evidence>
<feature type="chain" id="PRO_5045176604" description="DUF2946 domain-containing protein" evidence="1">
    <location>
        <begin position="34"/>
        <end position="135"/>
    </location>
</feature>
<protein>
    <recommendedName>
        <fullName evidence="4">DUF2946 domain-containing protein</fullName>
    </recommendedName>
</protein>
<keyword evidence="1" id="KW-0732">Signal</keyword>
<organism evidence="2 3">
    <name type="scientific">Methylocystis borbori</name>
    <dbReference type="NCBI Taxonomy" id="3118750"/>
    <lineage>
        <taxon>Bacteria</taxon>
        <taxon>Pseudomonadati</taxon>
        <taxon>Pseudomonadota</taxon>
        <taxon>Alphaproteobacteria</taxon>
        <taxon>Hyphomicrobiales</taxon>
        <taxon>Methylocystaceae</taxon>
        <taxon>Methylocystis</taxon>
    </lineage>
</organism>
<dbReference type="EMBL" id="JAZHYN010000031">
    <property type="protein sequence ID" value="MEF3367084.1"/>
    <property type="molecule type" value="Genomic_DNA"/>
</dbReference>
<dbReference type="RefSeq" id="WP_332082115.1">
    <property type="nucleotide sequence ID" value="NZ_JAZHYN010000031.1"/>
</dbReference>
<accession>A0ABU7XI77</accession>
<gene>
    <name evidence="2" type="ORF">V3H18_11125</name>
</gene>
<keyword evidence="3" id="KW-1185">Reference proteome</keyword>